<dbReference type="EMBL" id="PJNE01000001">
    <property type="protein sequence ID" value="PKW25409.1"/>
    <property type="molecule type" value="Genomic_DNA"/>
</dbReference>
<dbReference type="AlphaFoldDB" id="A0A2N3YEY0"/>
<evidence type="ECO:0000313" key="2">
    <source>
        <dbReference type="Proteomes" id="UP000233781"/>
    </source>
</evidence>
<organism evidence="1 2">
    <name type="scientific">Phycicoccus duodecadis</name>
    <dbReference type="NCBI Taxonomy" id="173053"/>
    <lineage>
        <taxon>Bacteria</taxon>
        <taxon>Bacillati</taxon>
        <taxon>Actinomycetota</taxon>
        <taxon>Actinomycetes</taxon>
        <taxon>Micrococcales</taxon>
        <taxon>Intrasporangiaceae</taxon>
        <taxon>Phycicoccus</taxon>
    </lineage>
</organism>
<protein>
    <submittedName>
        <fullName evidence="1">Uncharacterized protein</fullName>
    </submittedName>
</protein>
<dbReference type="Proteomes" id="UP000233781">
    <property type="component" value="Unassembled WGS sequence"/>
</dbReference>
<keyword evidence="2" id="KW-1185">Reference proteome</keyword>
<gene>
    <name evidence="1" type="ORF">ATL31_0197</name>
</gene>
<name>A0A2N3YEY0_9MICO</name>
<comment type="caution">
    <text evidence="1">The sequence shown here is derived from an EMBL/GenBank/DDBJ whole genome shotgun (WGS) entry which is preliminary data.</text>
</comment>
<reference evidence="1 2" key="1">
    <citation type="submission" date="2017-12" db="EMBL/GenBank/DDBJ databases">
        <title>Sequencing the genomes of 1000 Actinobacteria strains.</title>
        <authorList>
            <person name="Klenk H.-P."/>
        </authorList>
    </citation>
    <scope>NUCLEOTIDE SEQUENCE [LARGE SCALE GENOMIC DNA]</scope>
    <source>
        <strain evidence="1 2">DSM 12806</strain>
    </source>
</reference>
<proteinExistence type="predicted"/>
<sequence length="122" mass="13372">MTAHLCRRVLGAFSWIPARMRKRPITARTLHARDLLSQVRAWPLDTDTTAMTEAERVALRDLAARHRLGAFVNDADELAKPSGDASSPASRRAGAAVLALLEELDGGPTDREWRAQTWGVAS</sequence>
<evidence type="ECO:0000313" key="1">
    <source>
        <dbReference type="EMBL" id="PKW25409.1"/>
    </source>
</evidence>
<accession>A0A2N3YEY0</accession>